<name>A0A5D3KJ53_9BRAD</name>
<dbReference type="EMBL" id="VSSS01000045">
    <property type="protein sequence ID" value="TYL91400.1"/>
    <property type="molecule type" value="Genomic_DNA"/>
</dbReference>
<sequence length="200" mass="22934">MSLVKVWYERADPANSADRPPDFVIPRAYIQLALPNEWPTPRIVPDEVRHVTTLVLFLAHDTGEALPVWATKGHDSSNVVYKIDRRLYTYFNVNVSPTNRELNRFDRPPPRSGAWTPGTPVDDDGYVRVDSPNGLYSISTCEKEWKPNPVQFCGYRARLTPKIYIRAWFSDYRARGGLPYAERVLSVIKATICKYNNCTQ</sequence>
<gene>
    <name evidence="1" type="ORF">FXB40_28555</name>
</gene>
<evidence type="ECO:0000313" key="1">
    <source>
        <dbReference type="EMBL" id="TYL91400.1"/>
    </source>
</evidence>
<accession>A0A5D3KJ53</accession>
<proteinExistence type="predicted"/>
<dbReference type="AlphaFoldDB" id="A0A5D3KJ53"/>
<evidence type="ECO:0000313" key="2">
    <source>
        <dbReference type="Proteomes" id="UP000324758"/>
    </source>
</evidence>
<reference evidence="1 2" key="1">
    <citation type="submission" date="2019-08" db="EMBL/GenBank/DDBJ databases">
        <title>Bradyrhizobium hipponensis sp. nov., a rhizobium isolated from a Lupinus angustifolius root nodule in Tunisia.</title>
        <authorList>
            <person name="Off K."/>
            <person name="Rejili M."/>
            <person name="Mars M."/>
            <person name="Brachmann A."/>
            <person name="Marin M."/>
        </authorList>
    </citation>
    <scope>NUCLEOTIDE SEQUENCE [LARGE SCALE GENOMIC DNA]</scope>
    <source>
        <strain evidence="1 2">CTAW71</strain>
    </source>
</reference>
<protein>
    <submittedName>
        <fullName evidence="1">Uncharacterized protein</fullName>
    </submittedName>
</protein>
<comment type="caution">
    <text evidence="1">The sequence shown here is derived from an EMBL/GenBank/DDBJ whole genome shotgun (WGS) entry which is preliminary data.</text>
</comment>
<dbReference type="Proteomes" id="UP000324758">
    <property type="component" value="Unassembled WGS sequence"/>
</dbReference>
<organism evidence="1 2">
    <name type="scientific">Bradyrhizobium rifense</name>
    <dbReference type="NCBI Taxonomy" id="515499"/>
    <lineage>
        <taxon>Bacteria</taxon>
        <taxon>Pseudomonadati</taxon>
        <taxon>Pseudomonadota</taxon>
        <taxon>Alphaproteobacteria</taxon>
        <taxon>Hyphomicrobiales</taxon>
        <taxon>Nitrobacteraceae</taxon>
        <taxon>Bradyrhizobium</taxon>
    </lineage>
</organism>
<dbReference type="RefSeq" id="WP_148775450.1">
    <property type="nucleotide sequence ID" value="NZ_VSSS01000045.1"/>
</dbReference>
<keyword evidence="2" id="KW-1185">Reference proteome</keyword>